<keyword evidence="3" id="KW-1185">Reference proteome</keyword>
<dbReference type="InterPro" id="IPR036551">
    <property type="entry name" value="Flavin_trans-like"/>
</dbReference>
<dbReference type="Proteomes" id="UP001500363">
    <property type="component" value="Unassembled WGS sequence"/>
</dbReference>
<dbReference type="EMBL" id="BAAANC010000004">
    <property type="protein sequence ID" value="GAA1554388.1"/>
    <property type="molecule type" value="Genomic_DNA"/>
</dbReference>
<sequence length="180" mass="19214">MTRRTLYLVTCGAPLASRIGDGVRAARDQGWDPYVIPTDAALPWLEGQDLDGVRVLTDNRKPGEPKRAPAADAVAVVPATFNTLNAWANGNANTYPLTTLCAALGARTRTVAVPFAKHDLAGHPAWLASIAVLRYAGVRLVDAHDGSVASLEPISSGTGDRVAEDFRWDWVLDRLGISAE</sequence>
<dbReference type="Pfam" id="PF02441">
    <property type="entry name" value="Flavoprotein"/>
    <property type="match status" value="1"/>
</dbReference>
<evidence type="ECO:0000313" key="2">
    <source>
        <dbReference type="EMBL" id="GAA1554388.1"/>
    </source>
</evidence>
<protein>
    <submittedName>
        <fullName evidence="2">Flavoprotein</fullName>
    </submittedName>
</protein>
<organism evidence="2 3">
    <name type="scientific">Kribbella lupini</name>
    <dbReference type="NCBI Taxonomy" id="291602"/>
    <lineage>
        <taxon>Bacteria</taxon>
        <taxon>Bacillati</taxon>
        <taxon>Actinomycetota</taxon>
        <taxon>Actinomycetes</taxon>
        <taxon>Propionibacteriales</taxon>
        <taxon>Kribbellaceae</taxon>
        <taxon>Kribbella</taxon>
    </lineage>
</organism>
<name>A0ABN2CAI3_9ACTN</name>
<dbReference type="InterPro" id="IPR003382">
    <property type="entry name" value="Flavoprotein"/>
</dbReference>
<dbReference type="SUPFAM" id="SSF52507">
    <property type="entry name" value="Homo-oligomeric flavin-containing Cys decarboxylases, HFCD"/>
    <property type="match status" value="1"/>
</dbReference>
<comment type="caution">
    <text evidence="2">The sequence shown here is derived from an EMBL/GenBank/DDBJ whole genome shotgun (WGS) entry which is preliminary data.</text>
</comment>
<dbReference type="RefSeq" id="WP_344181733.1">
    <property type="nucleotide sequence ID" value="NZ_BAAANC010000004.1"/>
</dbReference>
<evidence type="ECO:0000313" key="3">
    <source>
        <dbReference type="Proteomes" id="UP001500363"/>
    </source>
</evidence>
<gene>
    <name evidence="2" type="ORF">GCM10009741_68590</name>
</gene>
<reference evidence="2 3" key="1">
    <citation type="journal article" date="2019" name="Int. J. Syst. Evol. Microbiol.">
        <title>The Global Catalogue of Microorganisms (GCM) 10K type strain sequencing project: providing services to taxonomists for standard genome sequencing and annotation.</title>
        <authorList>
            <consortium name="The Broad Institute Genomics Platform"/>
            <consortium name="The Broad Institute Genome Sequencing Center for Infectious Disease"/>
            <person name="Wu L."/>
            <person name="Ma J."/>
        </authorList>
    </citation>
    <scope>NUCLEOTIDE SEQUENCE [LARGE SCALE GENOMIC DNA]</scope>
    <source>
        <strain evidence="2 3">JCM 14303</strain>
    </source>
</reference>
<dbReference type="Gene3D" id="3.40.50.1950">
    <property type="entry name" value="Flavin prenyltransferase-like"/>
    <property type="match status" value="1"/>
</dbReference>
<accession>A0ABN2CAI3</accession>
<feature type="domain" description="Flavoprotein" evidence="1">
    <location>
        <begin position="7"/>
        <end position="114"/>
    </location>
</feature>
<evidence type="ECO:0000259" key="1">
    <source>
        <dbReference type="Pfam" id="PF02441"/>
    </source>
</evidence>
<proteinExistence type="predicted"/>